<proteinExistence type="predicted"/>
<dbReference type="EMBL" id="JAPHAV010000002">
    <property type="protein sequence ID" value="MCX2696703.1"/>
    <property type="molecule type" value="Genomic_DNA"/>
</dbReference>
<dbReference type="Proteomes" id="UP001301216">
    <property type="component" value="Unassembled WGS sequence"/>
</dbReference>
<evidence type="ECO:0000313" key="1">
    <source>
        <dbReference type="EMBL" id="MCX2696703.1"/>
    </source>
</evidence>
<reference evidence="1 2" key="1">
    <citation type="submission" date="2022-11" db="EMBL/GenBank/DDBJ databases">
        <title>Brucella sp. YY2X, whole genome shotgun sequencing project.</title>
        <authorList>
            <person name="Yang Y."/>
        </authorList>
    </citation>
    <scope>NUCLEOTIDE SEQUENCE [LARGE SCALE GENOMIC DNA]</scope>
    <source>
        <strain evidence="1 2">YY2X</strain>
    </source>
</reference>
<dbReference type="RefSeq" id="WP_265984163.1">
    <property type="nucleotide sequence ID" value="NZ_JAPHAV010000002.1"/>
</dbReference>
<comment type="caution">
    <text evidence="1">The sequence shown here is derived from an EMBL/GenBank/DDBJ whole genome shotgun (WGS) entry which is preliminary data.</text>
</comment>
<keyword evidence="2" id="KW-1185">Reference proteome</keyword>
<organism evidence="1 2">
    <name type="scientific">Ochrobactrum chromiisoli</name>
    <dbReference type="NCBI Taxonomy" id="2993941"/>
    <lineage>
        <taxon>Bacteria</taxon>
        <taxon>Pseudomonadati</taxon>
        <taxon>Pseudomonadota</taxon>
        <taxon>Alphaproteobacteria</taxon>
        <taxon>Hyphomicrobiales</taxon>
        <taxon>Brucellaceae</taxon>
        <taxon>Brucella/Ochrobactrum group</taxon>
        <taxon>Ochrobactrum</taxon>
    </lineage>
</organism>
<name>A0ABT3QM62_9HYPH</name>
<gene>
    <name evidence="1" type="ORF">OPR82_07930</name>
</gene>
<protein>
    <submittedName>
        <fullName evidence="1">Uncharacterized protein</fullName>
    </submittedName>
</protein>
<accession>A0ABT3QM62</accession>
<sequence>MSKSTRHGSIAEQLKALMAFRNRPEEEFEPMQTNWSVTPAANDNDPEEIIDLRFERDWRQTPSVQAIMDSVATEDTERNDNGQIVRIGKLRFSDGMQTEKGYTNGIDGDVIQADIRMPTGAMMGMKDKPDRQSGGEVHASETKASNQYFEDMLGTIPHQYIPNGKRRNGESFTAEQSARMLADAYANTDMEKVTYTHFPKGLPCGSPKVADSFLGMRKTTCASGGGEKWEDTLTAMIDRDMWFDALQELKDQDRDALDAAMTAKNFTSVSPGGSDRGARKRGRRELLAANDNLAAAIKKYAA</sequence>
<evidence type="ECO:0000313" key="2">
    <source>
        <dbReference type="Proteomes" id="UP001301216"/>
    </source>
</evidence>